<accession>A0A239HCA5</accession>
<dbReference type="Proteomes" id="UP000198284">
    <property type="component" value="Unassembled WGS sequence"/>
</dbReference>
<dbReference type="GO" id="GO:0019867">
    <property type="term" value="C:outer membrane"/>
    <property type="evidence" value="ECO:0007669"/>
    <property type="project" value="InterPro"/>
</dbReference>
<keyword evidence="9" id="KW-1185">Reference proteome</keyword>
<dbReference type="Gene3D" id="3.10.20.310">
    <property type="entry name" value="membrane protein fhac"/>
    <property type="match status" value="2"/>
</dbReference>
<dbReference type="PANTHER" id="PTHR12815:SF47">
    <property type="entry name" value="TRANSLOCATION AND ASSEMBLY MODULE SUBUNIT TAMA"/>
    <property type="match status" value="1"/>
</dbReference>
<dbReference type="Pfam" id="PF01103">
    <property type="entry name" value="Omp85"/>
    <property type="match status" value="1"/>
</dbReference>
<dbReference type="InterPro" id="IPR039910">
    <property type="entry name" value="D15-like"/>
</dbReference>
<keyword evidence="3" id="KW-0812">Transmembrane</keyword>
<evidence type="ECO:0000256" key="1">
    <source>
        <dbReference type="ARBA" id="ARBA00004370"/>
    </source>
</evidence>
<keyword evidence="6" id="KW-0998">Cell outer membrane</keyword>
<evidence type="ECO:0000313" key="8">
    <source>
        <dbReference type="EMBL" id="SNS78922.1"/>
    </source>
</evidence>
<dbReference type="AlphaFoldDB" id="A0A239HCA5"/>
<evidence type="ECO:0000256" key="5">
    <source>
        <dbReference type="ARBA" id="ARBA00023136"/>
    </source>
</evidence>
<dbReference type="InterPro" id="IPR000184">
    <property type="entry name" value="Bac_surfAg_D15"/>
</dbReference>
<feature type="domain" description="POTRA" evidence="7">
    <location>
        <begin position="224"/>
        <end position="298"/>
    </location>
</feature>
<evidence type="ECO:0000256" key="3">
    <source>
        <dbReference type="ARBA" id="ARBA00022692"/>
    </source>
</evidence>
<proteinExistence type="predicted"/>
<gene>
    <name evidence="8" type="ORF">SAMN06265795_106186</name>
</gene>
<dbReference type="PANTHER" id="PTHR12815">
    <property type="entry name" value="SORTING AND ASSEMBLY MACHINERY SAMM50 PROTEIN FAMILY MEMBER"/>
    <property type="match status" value="1"/>
</dbReference>
<dbReference type="PROSITE" id="PS51779">
    <property type="entry name" value="POTRA"/>
    <property type="match status" value="1"/>
</dbReference>
<evidence type="ECO:0000259" key="7">
    <source>
        <dbReference type="PROSITE" id="PS51779"/>
    </source>
</evidence>
<keyword evidence="5" id="KW-0472">Membrane</keyword>
<evidence type="ECO:0000256" key="2">
    <source>
        <dbReference type="ARBA" id="ARBA00022452"/>
    </source>
</evidence>
<dbReference type="Gene3D" id="2.40.160.50">
    <property type="entry name" value="membrane protein fhac: a member of the omp85/tpsb transporter family"/>
    <property type="match status" value="1"/>
</dbReference>
<comment type="subcellular location">
    <subcellularLocation>
        <location evidence="1">Membrane</location>
    </subcellularLocation>
</comment>
<keyword evidence="2" id="KW-1134">Transmembrane beta strand</keyword>
<evidence type="ECO:0000313" key="9">
    <source>
        <dbReference type="Proteomes" id="UP000198284"/>
    </source>
</evidence>
<dbReference type="InterPro" id="IPR010827">
    <property type="entry name" value="BamA/TamA_POTRA"/>
</dbReference>
<protein>
    <submittedName>
        <fullName evidence="8">Autotransporter secretion outer membrane protein TamA</fullName>
    </submittedName>
</protein>
<dbReference type="EMBL" id="FZOT01000006">
    <property type="protein sequence ID" value="SNS78922.1"/>
    <property type="molecule type" value="Genomic_DNA"/>
</dbReference>
<dbReference type="Pfam" id="PF07244">
    <property type="entry name" value="POTRA"/>
    <property type="match status" value="1"/>
</dbReference>
<evidence type="ECO:0000256" key="6">
    <source>
        <dbReference type="ARBA" id="ARBA00023237"/>
    </source>
</evidence>
<organism evidence="8 9">
    <name type="scientific">Noviherbaspirillum humi</name>
    <dbReference type="NCBI Taxonomy" id="1688639"/>
    <lineage>
        <taxon>Bacteria</taxon>
        <taxon>Pseudomonadati</taxon>
        <taxon>Pseudomonadota</taxon>
        <taxon>Betaproteobacteria</taxon>
        <taxon>Burkholderiales</taxon>
        <taxon>Oxalobacteraceae</taxon>
        <taxon>Noviherbaspirillum</taxon>
    </lineage>
</organism>
<keyword evidence="4" id="KW-0732">Signal</keyword>
<sequence length="606" mass="67759">MMRFQESLMKQNPPKSPIDRIYAGACKRMALRCLLSLAACLPLTAMAESDNRFDVQIEGAGDYRKLLEDYLEIRRHQTDDALSEEELQRLVNITPAQIRELLATEGFFSPTIRHELLRDGGRPVARFIVEPGEPTRVGNVDIRFSGDIAGGRHAQRMAALRRQWSLDAGDVFKQSAWSGAKGNLLKNLLNRDYPSAAIKESEARVDPERRIADLSVEVDSGPAFTFGTLQVQGLQRYSREMIDELNPIRPGEPYSQDKLNELQARLQDSGYFKSAFASTEVDPDHPNDVPVRVDVSENERRRLALGLGFSTDAGARVEARWLDRRFLDRNWRLESQLLFDRDTRRLAGTVFFPTWRNGWHPNLDARYERTNISGELNDKIRVGGRLTKPIQTDERILGVTYYADRQRVGDTFINNRQALLANAGYTWRRVDNLLSPRRGYLASVDVGAGPAGVINQANIGRVLASGVWMTMLNRTWQPILRAQVGQVFGASRFDVPADLLFRAGGDQSVRGYALNTLGVPQDGAIVGGRVLAVASAELVYWFKPDWGAAVFTDVGGAADSWRDFSAGHGTGIGGRWRSPIGPVSVDVAYNHETRQPRLHFTVGYGF</sequence>
<reference evidence="8 9" key="1">
    <citation type="submission" date="2017-06" db="EMBL/GenBank/DDBJ databases">
        <authorList>
            <person name="Kim H.J."/>
            <person name="Triplett B.A."/>
        </authorList>
    </citation>
    <scope>NUCLEOTIDE SEQUENCE [LARGE SCALE GENOMIC DNA]</scope>
    <source>
        <strain evidence="8 9">U15</strain>
    </source>
</reference>
<dbReference type="InterPro" id="IPR034746">
    <property type="entry name" value="POTRA"/>
</dbReference>
<evidence type="ECO:0000256" key="4">
    <source>
        <dbReference type="ARBA" id="ARBA00022729"/>
    </source>
</evidence>
<name>A0A239HCA5_9BURK</name>